<name>Q386N4_TRYB2</name>
<evidence type="ECO:0000313" key="3">
    <source>
        <dbReference type="Proteomes" id="UP000008524"/>
    </source>
</evidence>
<sequence>MLCVLLLPAHYVFSFFSPLFFSYAEHERGWPLSARQGCLPMETEGVVQYRLLGSHPAASGRYHSFGFSGDVVTVTALTQDIVKQHQINLTKYKLEIQRVISAGNDSQEGQTPSTVADVYVPLQSNDVLHSYDRVIVNVSRRHYLDGVVDAAQDEKKAREERLQHVEGMLHEHEATTVTGTVSSSGPVGTGKRVEVRDPHKLKRVTAVSGKAFPVLPWLLNRTSVEGLTLPTPKKGICVLCELESFDEVMLECCRFYACASCLDLAKNMLTKETTCAVCGDVPGEKGSKGSLRPNAVAAVKRERSESCVGGASIAAPHVFSQFSSASGDGRGGSRATSISGTQSRVYRTTAMVSALERELNTNMAHILSLLDIPDPLTAEAKENRRMSNLFVRNLSK</sequence>
<dbReference type="OrthoDB" id="272912at2759"/>
<protein>
    <recommendedName>
        <fullName evidence="4">RING-type domain-containing protein</fullName>
    </recommendedName>
</protein>
<reference evidence="2 3" key="1">
    <citation type="journal article" date="2005" name="Science">
        <title>Comparative genomics of trypanosomatid parasitic protozoa.</title>
        <authorList>
            <person name="El-Sayed N.M."/>
            <person name="Myler P.J."/>
            <person name="Blandin G."/>
            <person name="Berriman M."/>
            <person name="Crabtree J."/>
            <person name="Aggarwal G."/>
            <person name="Caler E."/>
            <person name="Renauld H."/>
            <person name="Worthey E.A."/>
            <person name="Hertz-Fowler C."/>
            <person name="Ghedin E."/>
            <person name="Peacock C."/>
            <person name="Bartholomeu D.C."/>
            <person name="Haas B.J."/>
            <person name="Tran A.N."/>
            <person name="Wortman J.R."/>
            <person name="Alsmark U.C."/>
            <person name="Angiuoli S."/>
            <person name="Anupama A."/>
            <person name="Badger J."/>
            <person name="Bringaud F."/>
            <person name="Cadag E."/>
            <person name="Carlton J.M."/>
            <person name="Cerqueira G.C."/>
            <person name="Creasy T."/>
            <person name="Delcher A.L."/>
            <person name="Djikeng A."/>
            <person name="Embley T.M."/>
            <person name="Hauser C."/>
            <person name="Ivens A.C."/>
            <person name="Kummerfeld S.K."/>
            <person name="Pereira-Leal J.B."/>
            <person name="Nilsson D."/>
            <person name="Peterson J."/>
            <person name="Salzberg S.L."/>
            <person name="Shallom J."/>
            <person name="Silva J.C."/>
            <person name="Sundaram J."/>
            <person name="Westenberger S."/>
            <person name="White O."/>
            <person name="Melville S.E."/>
            <person name="Donelson J.E."/>
            <person name="Andersson B."/>
            <person name="Stuart K.D."/>
            <person name="Hall N."/>
        </authorList>
    </citation>
    <scope>NUCLEOTIDE SEQUENCE [LARGE SCALE GENOMIC DNA]</scope>
    <source>
        <strain evidence="2 3">927/4 GUTat10.1</strain>
    </source>
</reference>
<keyword evidence="1" id="KW-0732">Signal</keyword>
<dbReference type="PaxDb" id="5691-EAN79247"/>
<dbReference type="GO" id="GO:0005634">
    <property type="term" value="C:nucleus"/>
    <property type="evidence" value="ECO:0000314"/>
    <property type="project" value="GeneDB"/>
</dbReference>
<dbReference type="RefSeq" id="XP_828359.1">
    <property type="nucleotide sequence ID" value="XM_823266.1"/>
</dbReference>
<dbReference type="GeneID" id="3664167"/>
<keyword evidence="3" id="KW-1185">Reference proteome</keyword>
<dbReference type="Proteomes" id="UP000008524">
    <property type="component" value="Chromosome 11"/>
</dbReference>
<dbReference type="eggNOG" id="ENOG502S6P0">
    <property type="taxonomic scope" value="Eukaryota"/>
</dbReference>
<dbReference type="KEGG" id="tbr:Tb11.02.0351"/>
<gene>
    <name evidence="2" type="ORF">Tb11.02.0351</name>
</gene>
<evidence type="ECO:0000313" key="2">
    <source>
        <dbReference type="EMBL" id="EAN79247.1"/>
    </source>
</evidence>
<proteinExistence type="predicted"/>
<organism evidence="2 3">
    <name type="scientific">Trypanosoma brucei brucei (strain 927/4 GUTat10.1)</name>
    <dbReference type="NCBI Taxonomy" id="185431"/>
    <lineage>
        <taxon>Eukaryota</taxon>
        <taxon>Discoba</taxon>
        <taxon>Euglenozoa</taxon>
        <taxon>Kinetoplastea</taxon>
        <taxon>Metakinetoplastina</taxon>
        <taxon>Trypanosomatida</taxon>
        <taxon>Trypanosomatidae</taxon>
        <taxon>Trypanosoma</taxon>
    </lineage>
</organism>
<dbReference type="AlphaFoldDB" id="Q386N4"/>
<feature type="chain" id="PRO_5004221763" description="RING-type domain-containing protein" evidence="1">
    <location>
        <begin position="25"/>
        <end position="396"/>
    </location>
</feature>
<accession>Q386N4</accession>
<dbReference type="GO" id="GO:0005654">
    <property type="term" value="C:nucleoplasm"/>
    <property type="evidence" value="ECO:0006056"/>
    <property type="project" value="Others"/>
</dbReference>
<dbReference type="EMBL" id="CH464491">
    <property type="protein sequence ID" value="EAN79247.1"/>
    <property type="molecule type" value="Genomic_DNA"/>
</dbReference>
<feature type="signal peptide" evidence="1">
    <location>
        <begin position="1"/>
        <end position="24"/>
    </location>
</feature>
<dbReference type="InParanoid" id="Q386N4"/>
<reference evidence="2 3" key="2">
    <citation type="journal article" date="2005" name="Science">
        <title>The genome of the African trypanosome Trypanosoma brucei.</title>
        <authorList>
            <person name="Berriman M."/>
            <person name="Ghedin E."/>
            <person name="Hertz-Fowler C."/>
            <person name="Blandin G."/>
            <person name="Renauld H."/>
            <person name="Bartholomeu D.C."/>
            <person name="Lennard N.J."/>
            <person name="Caler E."/>
            <person name="Hamlin N.E."/>
            <person name="Haas B."/>
            <person name="Bohme U."/>
            <person name="Hannick L."/>
            <person name="Aslett M.A."/>
            <person name="Shallom J."/>
            <person name="Marcello L."/>
            <person name="Hou L."/>
            <person name="Wickstead B."/>
            <person name="Alsmark U.C."/>
            <person name="Arrowsmith C."/>
            <person name="Atkin R.J."/>
            <person name="Barron A.J."/>
            <person name="Bringaud F."/>
            <person name="Brooks K."/>
            <person name="Carrington M."/>
            <person name="Cherevach I."/>
            <person name="Chillingworth T.J."/>
            <person name="Churcher C."/>
            <person name="Clark L.N."/>
            <person name="Corton C.H."/>
            <person name="Cronin A."/>
            <person name="Davies R.M."/>
            <person name="Doggett J."/>
            <person name="Djikeng A."/>
            <person name="Feldblyum T."/>
            <person name="Field M.C."/>
            <person name="Fraser A."/>
            <person name="Goodhead I."/>
            <person name="Hance Z."/>
            <person name="Harper D."/>
            <person name="Harris B.R."/>
            <person name="Hauser H."/>
            <person name="Hostetler J."/>
            <person name="Ivens A."/>
            <person name="Jagels K."/>
            <person name="Johnson D."/>
            <person name="Johnson J."/>
            <person name="Jones K."/>
            <person name="Kerhornou A.X."/>
            <person name="Koo H."/>
            <person name="Larke N."/>
            <person name="Landfear S."/>
            <person name="Larkin C."/>
            <person name="Leech V."/>
            <person name="Line A."/>
            <person name="Lord A."/>
            <person name="Macleod A."/>
            <person name="Mooney P.J."/>
            <person name="Moule S."/>
            <person name="Martin D.M."/>
            <person name="Morgan G.W."/>
            <person name="Mungall K."/>
            <person name="Norbertczak H."/>
            <person name="Ormond D."/>
            <person name="Pai G."/>
            <person name="Peacock C.S."/>
            <person name="Peterson J."/>
            <person name="Quail M.A."/>
            <person name="Rabbinowitsch E."/>
            <person name="Rajandream M.A."/>
            <person name="Reitter C."/>
            <person name="Salzberg S.L."/>
            <person name="Sanders M."/>
            <person name="Schobel S."/>
            <person name="Sharp S."/>
            <person name="Simmonds M."/>
            <person name="Simpson A.J."/>
            <person name="Tallon L."/>
            <person name="Turner C.M."/>
            <person name="Tait A."/>
            <person name="Tivey A.R."/>
            <person name="Van Aken S."/>
            <person name="Walker D."/>
            <person name="Wanless D."/>
            <person name="Wang S."/>
            <person name="White B."/>
            <person name="White O."/>
            <person name="Whitehead S."/>
            <person name="Woodward J."/>
            <person name="Wortman J."/>
            <person name="Adams M.D."/>
            <person name="Embley T.M."/>
            <person name="Gull K."/>
            <person name="Ullu E."/>
            <person name="Barry J.D."/>
            <person name="Fairlamb A.H."/>
            <person name="Opperdoes F."/>
            <person name="Barrell B.G."/>
            <person name="Donelson J.E."/>
            <person name="Hall N."/>
            <person name="Fraser C.M."/>
            <person name="Melville S.E."/>
            <person name="El-Sayed N.M."/>
        </authorList>
    </citation>
    <scope>NUCLEOTIDE SEQUENCE [LARGE SCALE GENOMIC DNA]</scope>
    <source>
        <strain evidence="2 3">927/4 GUTat10.1</strain>
    </source>
</reference>
<dbReference type="GO" id="GO:0005737">
    <property type="term" value="C:cytoplasm"/>
    <property type="evidence" value="ECO:0006056"/>
    <property type="project" value="Others"/>
</dbReference>
<evidence type="ECO:0000256" key="1">
    <source>
        <dbReference type="SAM" id="SignalP"/>
    </source>
</evidence>
<evidence type="ECO:0008006" key="4">
    <source>
        <dbReference type="Google" id="ProtNLM"/>
    </source>
</evidence>